<organism evidence="1 2">
    <name type="scientific">Blautia luti</name>
    <dbReference type="NCBI Taxonomy" id="89014"/>
    <lineage>
        <taxon>Bacteria</taxon>
        <taxon>Bacillati</taxon>
        <taxon>Bacillota</taxon>
        <taxon>Clostridia</taxon>
        <taxon>Lachnospirales</taxon>
        <taxon>Lachnospiraceae</taxon>
        <taxon>Blautia</taxon>
    </lineage>
</organism>
<sequence length="71" mass="8296">MNRIINCLGAELVLELSKSTPEDYLKFKLMMLAYSRNEKIKEFLRRVFALAEERRPLLLEMCGIAPAQHEL</sequence>
<evidence type="ECO:0000313" key="1">
    <source>
        <dbReference type="EMBL" id="VUX33392.1"/>
    </source>
</evidence>
<dbReference type="AlphaFoldDB" id="A0A564VNL6"/>
<keyword evidence="2" id="KW-1185">Reference proteome</keyword>
<proteinExistence type="predicted"/>
<gene>
    <name evidence="1" type="ORF">RSSSTS7063_02573</name>
</gene>
<dbReference type="Proteomes" id="UP000408482">
    <property type="component" value="Unassembled WGS sequence"/>
</dbReference>
<accession>A0A564VNL6</accession>
<evidence type="ECO:0000313" key="2">
    <source>
        <dbReference type="Proteomes" id="UP000408482"/>
    </source>
</evidence>
<name>A0A564VNL6_9FIRM</name>
<dbReference type="RefSeq" id="WP_144092974.1">
    <property type="nucleotide sequence ID" value="NZ_CABHMX010000009.1"/>
</dbReference>
<protein>
    <submittedName>
        <fullName evidence="1">Uncharacterized protein</fullName>
    </submittedName>
</protein>
<dbReference type="EMBL" id="CABHNW010000030">
    <property type="protein sequence ID" value="VUX33392.1"/>
    <property type="molecule type" value="Genomic_DNA"/>
</dbReference>
<reference evidence="1 2" key="1">
    <citation type="submission" date="2019-07" db="EMBL/GenBank/DDBJ databases">
        <authorList>
            <person name="Hibberd C M."/>
            <person name="Gehrig L. J."/>
            <person name="Chang H.-W."/>
            <person name="Venkatesh S."/>
        </authorList>
    </citation>
    <scope>NUCLEOTIDE SEQUENCE [LARGE SCALE GENOMIC DNA]</scope>
    <source>
        <strain evidence="1">Blautia_luti_SSTS_Bg7063</strain>
    </source>
</reference>